<proteinExistence type="predicted"/>
<dbReference type="OrthoDB" id="924592at2"/>
<dbReference type="Pfam" id="PF02615">
    <property type="entry name" value="Ldh_2"/>
    <property type="match status" value="1"/>
</dbReference>
<dbReference type="eggNOG" id="COG2055">
    <property type="taxonomic scope" value="Bacteria"/>
</dbReference>
<dbReference type="InterPro" id="IPR043143">
    <property type="entry name" value="Mal/L-sulf/L-lact_DH-like_NADP"/>
</dbReference>
<protein>
    <submittedName>
        <fullName evidence="3">Malate/L-lactate dehydrogenase</fullName>
    </submittedName>
</protein>
<keyword evidence="4" id="KW-1185">Reference proteome</keyword>
<dbReference type="InterPro" id="IPR003767">
    <property type="entry name" value="Malate/L-lactate_DH-like"/>
</dbReference>
<evidence type="ECO:0000313" key="4">
    <source>
        <dbReference type="Proteomes" id="UP000029846"/>
    </source>
</evidence>
<keyword evidence="1" id="KW-0560">Oxidoreductase</keyword>
<dbReference type="EMBL" id="JRKN01000060">
    <property type="protein sequence ID" value="KGJ01769.1"/>
    <property type="molecule type" value="Genomic_DNA"/>
</dbReference>
<dbReference type="EMBL" id="FOJO01000010">
    <property type="protein sequence ID" value="SFA52660.1"/>
    <property type="molecule type" value="Genomic_DNA"/>
</dbReference>
<evidence type="ECO:0000256" key="1">
    <source>
        <dbReference type="ARBA" id="ARBA00023002"/>
    </source>
</evidence>
<dbReference type="RefSeq" id="WP_036744188.1">
    <property type="nucleotide sequence ID" value="NZ_FOJO01000010.1"/>
</dbReference>
<organism evidence="2 4">
    <name type="scientific">Paracoccus halophilus</name>
    <dbReference type="NCBI Taxonomy" id="376733"/>
    <lineage>
        <taxon>Bacteria</taxon>
        <taxon>Pseudomonadati</taxon>
        <taxon>Pseudomonadota</taxon>
        <taxon>Alphaproteobacteria</taxon>
        <taxon>Rhodobacterales</taxon>
        <taxon>Paracoccaceae</taxon>
        <taxon>Paracoccus</taxon>
    </lineage>
</organism>
<dbReference type="Proteomes" id="UP000182312">
    <property type="component" value="Unassembled WGS sequence"/>
</dbReference>
<name>A0A099EU15_9RHOB</name>
<accession>A0A099EU15</accession>
<dbReference type="SUPFAM" id="SSF89733">
    <property type="entry name" value="L-sulfolactate dehydrogenase-like"/>
    <property type="match status" value="1"/>
</dbReference>
<reference evidence="2 4" key="1">
    <citation type="submission" date="2014-09" db="EMBL/GenBank/DDBJ databases">
        <authorList>
            <person name="McGinnis J.M."/>
            <person name="Wolfgang W.J."/>
        </authorList>
    </citation>
    <scope>NUCLEOTIDE SEQUENCE [LARGE SCALE GENOMIC DNA]</scope>
    <source>
        <strain evidence="2 4">JCM 14014</strain>
    </source>
</reference>
<sequence length="135" mass="14033">MPPLRASPTFARYSDLIGGGLSGGGIGPEVNGLYGDPSVAYGCTAFFLAIDTGHFTDPAVFAGRTAAALERVSGSKRAPGTQRVFAPGELAATARRAAGRNCKIAEAARKALLAEARRLNVALSTLKDEEMIHET</sequence>
<dbReference type="STRING" id="376733.SAMN04487972_1102"/>
<dbReference type="Gene3D" id="3.30.1370.60">
    <property type="entry name" value="Hypothetical oxidoreductase yiak, domain 2"/>
    <property type="match status" value="1"/>
</dbReference>
<evidence type="ECO:0000313" key="2">
    <source>
        <dbReference type="EMBL" id="KGJ01769.1"/>
    </source>
</evidence>
<reference evidence="2 4" key="2">
    <citation type="submission" date="2014-10" db="EMBL/GenBank/DDBJ databases">
        <title>Paracoccus sanguinis sp. nov., isolated from clinical specimens of New York State patients.</title>
        <authorList>
            <person name="Mingle L.A."/>
            <person name="Cole J.A."/>
            <person name="Lapierre P."/>
            <person name="Musser K.A."/>
        </authorList>
    </citation>
    <scope>NUCLEOTIDE SEQUENCE [LARGE SCALE GENOMIC DNA]</scope>
    <source>
        <strain evidence="2 4">JCM 14014</strain>
    </source>
</reference>
<evidence type="ECO:0000313" key="3">
    <source>
        <dbReference type="EMBL" id="SFA52660.1"/>
    </source>
</evidence>
<gene>
    <name evidence="2" type="ORF">IT41_19340</name>
    <name evidence="3" type="ORF">SAMN04487972_1102</name>
</gene>
<dbReference type="AlphaFoldDB" id="A0A099EU15"/>
<evidence type="ECO:0000313" key="5">
    <source>
        <dbReference type="Proteomes" id="UP000182312"/>
    </source>
</evidence>
<reference evidence="3 5" key="3">
    <citation type="submission" date="2016-10" db="EMBL/GenBank/DDBJ databases">
        <authorList>
            <person name="de Groot N.N."/>
        </authorList>
    </citation>
    <scope>NUCLEOTIDE SEQUENCE [LARGE SCALE GENOMIC DNA]</scope>
    <source>
        <strain evidence="3 5">CGMCC 1.6117</strain>
    </source>
</reference>
<dbReference type="InterPro" id="IPR036111">
    <property type="entry name" value="Mal/L-sulfo/L-lacto_DH-like_sf"/>
</dbReference>
<dbReference type="Proteomes" id="UP000029846">
    <property type="component" value="Unassembled WGS sequence"/>
</dbReference>
<dbReference type="GO" id="GO:0016491">
    <property type="term" value="F:oxidoreductase activity"/>
    <property type="evidence" value="ECO:0007669"/>
    <property type="project" value="UniProtKB-KW"/>
</dbReference>